<keyword evidence="6" id="KW-1185">Reference proteome</keyword>
<feature type="repeat" description="ANK" evidence="3">
    <location>
        <begin position="182"/>
        <end position="214"/>
    </location>
</feature>
<dbReference type="PANTHER" id="PTHR24161:SF124">
    <property type="entry name" value="TRANSIENT RECEPTOR POTENTIAL CHANNEL PYREXIA"/>
    <property type="match status" value="1"/>
</dbReference>
<accession>A0AAD7XLS5</accession>
<dbReference type="SMART" id="SM00248">
    <property type="entry name" value="ANK"/>
    <property type="match status" value="6"/>
</dbReference>
<feature type="repeat" description="ANK" evidence="3">
    <location>
        <begin position="35"/>
        <end position="67"/>
    </location>
</feature>
<gene>
    <name evidence="5" type="ORF">CTAYLR_004561</name>
</gene>
<dbReference type="InterPro" id="IPR002110">
    <property type="entry name" value="Ankyrin_rpt"/>
</dbReference>
<evidence type="ECO:0000256" key="4">
    <source>
        <dbReference type="SAM" id="MobiDB-lite"/>
    </source>
</evidence>
<dbReference type="InterPro" id="IPR036770">
    <property type="entry name" value="Ankyrin_rpt-contain_sf"/>
</dbReference>
<evidence type="ECO:0008006" key="7">
    <source>
        <dbReference type="Google" id="ProtNLM"/>
    </source>
</evidence>
<feature type="repeat" description="ANK" evidence="3">
    <location>
        <begin position="119"/>
        <end position="151"/>
    </location>
</feature>
<comment type="caution">
    <text evidence="5">The sequence shown here is derived from an EMBL/GenBank/DDBJ whole genome shotgun (WGS) entry which is preliminary data.</text>
</comment>
<reference evidence="5" key="1">
    <citation type="submission" date="2023-01" db="EMBL/GenBank/DDBJ databases">
        <title>Metagenome sequencing of chrysophaentin producing Chrysophaeum taylorii.</title>
        <authorList>
            <person name="Davison J."/>
            <person name="Bewley C."/>
        </authorList>
    </citation>
    <scope>NUCLEOTIDE SEQUENCE</scope>
    <source>
        <strain evidence="5">NIES-1699</strain>
    </source>
</reference>
<dbReference type="AlphaFoldDB" id="A0AAD7XLS5"/>
<keyword evidence="1" id="KW-0677">Repeat</keyword>
<keyword evidence="2 3" id="KW-0040">ANK repeat</keyword>
<evidence type="ECO:0000313" key="5">
    <source>
        <dbReference type="EMBL" id="KAJ8605012.1"/>
    </source>
</evidence>
<dbReference type="PANTHER" id="PTHR24161">
    <property type="entry name" value="ANK_REP_REGION DOMAIN-CONTAINING PROTEIN-RELATED"/>
    <property type="match status" value="1"/>
</dbReference>
<dbReference type="PROSITE" id="PS50088">
    <property type="entry name" value="ANK_REPEAT"/>
    <property type="match status" value="4"/>
</dbReference>
<dbReference type="EMBL" id="JAQMWT010000318">
    <property type="protein sequence ID" value="KAJ8605012.1"/>
    <property type="molecule type" value="Genomic_DNA"/>
</dbReference>
<dbReference type="Proteomes" id="UP001230188">
    <property type="component" value="Unassembled WGS sequence"/>
</dbReference>
<evidence type="ECO:0000256" key="1">
    <source>
        <dbReference type="ARBA" id="ARBA00022737"/>
    </source>
</evidence>
<dbReference type="Gene3D" id="1.25.40.20">
    <property type="entry name" value="Ankyrin repeat-containing domain"/>
    <property type="match status" value="3"/>
</dbReference>
<proteinExistence type="predicted"/>
<dbReference type="SUPFAM" id="SSF48403">
    <property type="entry name" value="Ankyrin repeat"/>
    <property type="match status" value="1"/>
</dbReference>
<organism evidence="5 6">
    <name type="scientific">Chrysophaeum taylorii</name>
    <dbReference type="NCBI Taxonomy" id="2483200"/>
    <lineage>
        <taxon>Eukaryota</taxon>
        <taxon>Sar</taxon>
        <taxon>Stramenopiles</taxon>
        <taxon>Ochrophyta</taxon>
        <taxon>Pelagophyceae</taxon>
        <taxon>Pelagomonadales</taxon>
        <taxon>Pelagomonadaceae</taxon>
        <taxon>Chrysophaeum</taxon>
    </lineage>
</organism>
<dbReference type="PRINTS" id="PR01415">
    <property type="entry name" value="ANKYRIN"/>
</dbReference>
<dbReference type="Pfam" id="PF13637">
    <property type="entry name" value="Ank_4"/>
    <property type="match status" value="1"/>
</dbReference>
<protein>
    <recommendedName>
        <fullName evidence="7">Ankyrin repeat protein</fullName>
    </recommendedName>
</protein>
<evidence type="ECO:0000256" key="3">
    <source>
        <dbReference type="PROSITE-ProRule" id="PRU00023"/>
    </source>
</evidence>
<dbReference type="Pfam" id="PF12796">
    <property type="entry name" value="Ank_2"/>
    <property type="match status" value="2"/>
</dbReference>
<evidence type="ECO:0000256" key="2">
    <source>
        <dbReference type="ARBA" id="ARBA00023043"/>
    </source>
</evidence>
<evidence type="ECO:0000313" key="6">
    <source>
        <dbReference type="Proteomes" id="UP001230188"/>
    </source>
</evidence>
<sequence length="331" mass="35733">MLKAACLAGDVGAVRLLLDSCSSSSDVNQVYDDDGAYSPLIAASLCGHLRVVRLLVSKGADANRIDDNGCTSLYVASQHGHVKVVASREEEDNQRRSREASSPSSDCYFRADANKAAGRGCSPLCMASEKGHVDVVRLLLANGADVNHAKDDDGSSSLHRALSAARKSCDYCSRKQPAITRDGASPLCVACYAGCVSVARLLLKHGTDVNHLTRDEISQLQIACYDGYVDVVRLLIGYGADTRRADLDGKTPVDVARHYGHHAVVAQLLAATTRSLLDEFIFELSSSSSSSSREDDGIQGLVVREERRTTKKCPHCSRRRRLYSCRKSSVV</sequence>
<name>A0AAD7XLS5_9STRA</name>
<feature type="repeat" description="ANK" evidence="3">
    <location>
        <begin position="215"/>
        <end position="247"/>
    </location>
</feature>
<feature type="region of interest" description="Disordered" evidence="4">
    <location>
        <begin position="84"/>
        <end position="105"/>
    </location>
</feature>
<dbReference type="PROSITE" id="PS50297">
    <property type="entry name" value="ANK_REP_REGION"/>
    <property type="match status" value="4"/>
</dbReference>